<dbReference type="GO" id="GO:0018996">
    <property type="term" value="P:molting cycle, collagen and cuticulin-based cuticle"/>
    <property type="evidence" value="ECO:0007669"/>
    <property type="project" value="TreeGrafter"/>
</dbReference>
<reference evidence="2" key="1">
    <citation type="submission" date="2022-11" db="UniProtKB">
        <authorList>
            <consortium name="WormBaseParasite"/>
        </authorList>
    </citation>
    <scope>IDENTIFICATION</scope>
</reference>
<accession>A0A915D804</accession>
<dbReference type="PANTHER" id="PTHR10796:SF92">
    <property type="entry name" value="PATCHED-RELATED, ISOFORM A"/>
    <property type="match status" value="1"/>
</dbReference>
<protein>
    <submittedName>
        <fullName evidence="2">Uncharacterized protein</fullName>
    </submittedName>
</protein>
<dbReference type="Gene3D" id="1.20.1640.10">
    <property type="entry name" value="Multidrug efflux transporter AcrB transmembrane domain"/>
    <property type="match status" value="1"/>
</dbReference>
<dbReference type="GO" id="GO:0030659">
    <property type="term" value="C:cytoplasmic vesicle membrane"/>
    <property type="evidence" value="ECO:0007669"/>
    <property type="project" value="TreeGrafter"/>
</dbReference>
<sequence>MGVKRAAARKLENELGISNIPLDKFHMEYFYQHFFPSEPFHSDKVDFDYCKFHKNVGVLGYMALWGVNLESVSMITIIMSIGFSVDLSAHITYAYVNQREQTMQQQLQLLKHMAGLCFWRILQSCRNNSADLGGCHNCSNIFQNSILDDHIQSVTRNSVFAYLTRCSIAMEIRKL</sequence>
<evidence type="ECO:0000313" key="1">
    <source>
        <dbReference type="Proteomes" id="UP000887574"/>
    </source>
</evidence>
<evidence type="ECO:0000313" key="2">
    <source>
        <dbReference type="WBParaSite" id="jg17016"/>
    </source>
</evidence>
<dbReference type="GO" id="GO:0006897">
    <property type="term" value="P:endocytosis"/>
    <property type="evidence" value="ECO:0007669"/>
    <property type="project" value="TreeGrafter"/>
</dbReference>
<dbReference type="WBParaSite" id="jg17016">
    <property type="protein sequence ID" value="jg17016"/>
    <property type="gene ID" value="jg17016"/>
</dbReference>
<proteinExistence type="predicted"/>
<name>A0A915D804_9BILA</name>
<dbReference type="GO" id="GO:0005886">
    <property type="term" value="C:plasma membrane"/>
    <property type="evidence" value="ECO:0007669"/>
    <property type="project" value="TreeGrafter"/>
</dbReference>
<dbReference type="SUPFAM" id="SSF82866">
    <property type="entry name" value="Multidrug efflux transporter AcrB transmembrane domain"/>
    <property type="match status" value="1"/>
</dbReference>
<organism evidence="1 2">
    <name type="scientific">Ditylenchus dipsaci</name>
    <dbReference type="NCBI Taxonomy" id="166011"/>
    <lineage>
        <taxon>Eukaryota</taxon>
        <taxon>Metazoa</taxon>
        <taxon>Ecdysozoa</taxon>
        <taxon>Nematoda</taxon>
        <taxon>Chromadorea</taxon>
        <taxon>Rhabditida</taxon>
        <taxon>Tylenchina</taxon>
        <taxon>Tylenchomorpha</taxon>
        <taxon>Sphaerularioidea</taxon>
        <taxon>Anguinidae</taxon>
        <taxon>Anguininae</taxon>
        <taxon>Ditylenchus</taxon>
    </lineage>
</organism>
<dbReference type="Proteomes" id="UP000887574">
    <property type="component" value="Unplaced"/>
</dbReference>
<dbReference type="AlphaFoldDB" id="A0A915D804"/>
<dbReference type="PANTHER" id="PTHR10796">
    <property type="entry name" value="PATCHED-RELATED"/>
    <property type="match status" value="1"/>
</dbReference>
<keyword evidence="1" id="KW-1185">Reference proteome</keyword>
<dbReference type="InterPro" id="IPR051697">
    <property type="entry name" value="Patched_domain-protein"/>
</dbReference>